<proteinExistence type="predicted"/>
<feature type="compositionally biased region" description="Polar residues" evidence="1">
    <location>
        <begin position="28"/>
        <end position="39"/>
    </location>
</feature>
<name>A0AAV5WNU5_9BILA</name>
<evidence type="ECO:0000256" key="1">
    <source>
        <dbReference type="SAM" id="MobiDB-lite"/>
    </source>
</evidence>
<dbReference type="AlphaFoldDB" id="A0AAV5WNU5"/>
<feature type="region of interest" description="Disordered" evidence="1">
    <location>
        <begin position="27"/>
        <end position="54"/>
    </location>
</feature>
<evidence type="ECO:0000313" key="2">
    <source>
        <dbReference type="EMBL" id="GMT31948.1"/>
    </source>
</evidence>
<evidence type="ECO:0000313" key="3">
    <source>
        <dbReference type="Proteomes" id="UP001432322"/>
    </source>
</evidence>
<keyword evidence="3" id="KW-1185">Reference proteome</keyword>
<feature type="non-terminal residue" evidence="2">
    <location>
        <position position="254"/>
    </location>
</feature>
<comment type="caution">
    <text evidence="2">The sequence shown here is derived from an EMBL/GenBank/DDBJ whole genome shotgun (WGS) entry which is preliminary data.</text>
</comment>
<protein>
    <submittedName>
        <fullName evidence="2">Uncharacterized protein</fullName>
    </submittedName>
</protein>
<dbReference type="EMBL" id="BTSY01000006">
    <property type="protein sequence ID" value="GMT31948.1"/>
    <property type="molecule type" value="Genomic_DNA"/>
</dbReference>
<organism evidence="2 3">
    <name type="scientific">Pristionchus fissidentatus</name>
    <dbReference type="NCBI Taxonomy" id="1538716"/>
    <lineage>
        <taxon>Eukaryota</taxon>
        <taxon>Metazoa</taxon>
        <taxon>Ecdysozoa</taxon>
        <taxon>Nematoda</taxon>
        <taxon>Chromadorea</taxon>
        <taxon>Rhabditida</taxon>
        <taxon>Rhabditina</taxon>
        <taxon>Diplogasteromorpha</taxon>
        <taxon>Diplogasteroidea</taxon>
        <taxon>Neodiplogasteridae</taxon>
        <taxon>Pristionchus</taxon>
    </lineage>
</organism>
<accession>A0AAV5WNU5</accession>
<gene>
    <name evidence="2" type="ORF">PFISCL1PPCAC_23245</name>
</gene>
<reference evidence="2" key="1">
    <citation type="submission" date="2023-10" db="EMBL/GenBank/DDBJ databases">
        <title>Genome assembly of Pristionchus species.</title>
        <authorList>
            <person name="Yoshida K."/>
            <person name="Sommer R.J."/>
        </authorList>
    </citation>
    <scope>NUCLEOTIDE SEQUENCE</scope>
    <source>
        <strain evidence="2">RS5133</strain>
    </source>
</reference>
<feature type="non-terminal residue" evidence="2">
    <location>
        <position position="1"/>
    </location>
</feature>
<sequence>SRTRVANFDMSDKVNMSLDEIIRANKARASTSGTRNVGNKKQGARLSTGRSKIRPNLANKSINRAKANQRNVARRNAGNSDMIPRNEVKNIVNKAVKQAIKQSNANIGIAGRLGGGKIPRNIITSSKLAQLSQRSRVIQRNRVVPTIRRRGGGFAGQRPVQIVEEVISPQPVRIIRQPIQAPVQIVERVIQARQPVRRIGGRAIAARNQQIARVGGGRVIRQAPIVNRVIRQPQMQRVVQRPVQQRVIQVQRPV</sequence>
<dbReference type="Proteomes" id="UP001432322">
    <property type="component" value="Unassembled WGS sequence"/>
</dbReference>